<dbReference type="EMBL" id="QSPP01000005">
    <property type="protein sequence ID" value="RGJ91238.1"/>
    <property type="molecule type" value="Genomic_DNA"/>
</dbReference>
<dbReference type="AlphaFoldDB" id="A0A3E4JUV3"/>
<comment type="caution">
    <text evidence="1">The sequence shown here is derived from an EMBL/GenBank/DDBJ whole genome shotgun (WGS) entry which is preliminary data.</text>
</comment>
<organism evidence="1 2">
    <name type="scientific">Phocaeicola vulgatus</name>
    <name type="common">Bacteroides vulgatus</name>
    <dbReference type="NCBI Taxonomy" id="821"/>
    <lineage>
        <taxon>Bacteria</taxon>
        <taxon>Pseudomonadati</taxon>
        <taxon>Bacteroidota</taxon>
        <taxon>Bacteroidia</taxon>
        <taxon>Bacteroidales</taxon>
        <taxon>Bacteroidaceae</taxon>
        <taxon>Phocaeicola</taxon>
    </lineage>
</organism>
<evidence type="ECO:0000313" key="2">
    <source>
        <dbReference type="Proteomes" id="UP000260640"/>
    </source>
</evidence>
<dbReference type="Proteomes" id="UP000260640">
    <property type="component" value="Unassembled WGS sequence"/>
</dbReference>
<protein>
    <submittedName>
        <fullName evidence="1">Uncharacterized protein</fullName>
    </submittedName>
</protein>
<dbReference type="RefSeq" id="WP_117699562.1">
    <property type="nucleotide sequence ID" value="NZ_JAKKXI010000094.1"/>
</dbReference>
<name>A0A3E4JUV3_PHOVU</name>
<gene>
    <name evidence="1" type="ORF">DXD46_03580</name>
</gene>
<evidence type="ECO:0000313" key="1">
    <source>
        <dbReference type="EMBL" id="RGJ91238.1"/>
    </source>
</evidence>
<proteinExistence type="predicted"/>
<sequence length="396" mass="44589">MEKPRFDIISDLFKLSNVISESLKFAEPLYDKSSGSDETDCKDICRNVRYSLKPLPFLLAGIREYIAEHEDKELARKFVELHDDTKRLHGICSKYADLNKATFRTGVAYLSMEVIRQYFFPEKEQEQVSPEGSDISPKPMTRTEATDCIDTIRAAIRKCAKDSDGNRGKEMYAMLAKVDKAKIQAVKEYIVNANDKDLAQLFTEHFAEAIHLSMLSQNDDVKAQSAGIKMFHIAMTMGYVKRNVLYESASKSAISQTIPSCTEEVLSGFTATDTMQGGAFSTTAQVPVLRLYRFLTTFTVQSGPDKGKPLLDGNAVSDRDFLRAVMRADYSMIYGSCVKGKMRCVVILLSKAYFKDWKGYREVAARSMGLTPESLAKYNVEKTFIAKLKELLPMIK</sequence>
<accession>A0A3E4JUV3</accession>
<reference evidence="1 2" key="1">
    <citation type="submission" date="2018-08" db="EMBL/GenBank/DDBJ databases">
        <title>A genome reference for cultivated species of the human gut microbiota.</title>
        <authorList>
            <person name="Zou Y."/>
            <person name="Xue W."/>
            <person name="Luo G."/>
        </authorList>
    </citation>
    <scope>NUCLEOTIDE SEQUENCE [LARGE SCALE GENOMIC DNA]</scope>
    <source>
        <strain evidence="1 2">TM05-16</strain>
    </source>
</reference>